<evidence type="ECO:0000256" key="6">
    <source>
        <dbReference type="ARBA" id="ARBA00034078"/>
    </source>
</evidence>
<keyword evidence="5 7" id="KW-0411">Iron-sulfur</keyword>
<dbReference type="Gene3D" id="1.10.10.1590">
    <property type="entry name" value="NADH-quinone oxidoreductase subunit E"/>
    <property type="match status" value="1"/>
</dbReference>
<dbReference type="EMBL" id="JAIOIV010000119">
    <property type="protein sequence ID" value="MBZ0157535.1"/>
    <property type="molecule type" value="Genomic_DNA"/>
</dbReference>
<dbReference type="PANTHER" id="PTHR10371">
    <property type="entry name" value="NADH DEHYDROGENASE UBIQUINONE FLAVOPROTEIN 2, MITOCHONDRIAL"/>
    <property type="match status" value="1"/>
</dbReference>
<reference evidence="8" key="1">
    <citation type="journal article" date="2021" name="bioRxiv">
        <title>Unraveling nitrogen, sulfur and carbon metabolic pathways and microbial community transcriptional responses to substrate deprivation and toxicity stresses in a bioreactor mimicking anoxic brackish coastal sediment conditions.</title>
        <authorList>
            <person name="Martins P.D."/>
            <person name="Echeveste M.J."/>
            <person name="Arshad A."/>
            <person name="Kurth J."/>
            <person name="Ouboter H."/>
            <person name="Jetten M.S.M."/>
            <person name="Welte C.U."/>
        </authorList>
    </citation>
    <scope>NUCLEOTIDE SEQUENCE</scope>
    <source>
        <strain evidence="8">MAG_39</strain>
    </source>
</reference>
<feature type="binding site" evidence="7">
    <location>
        <position position="80"/>
    </location>
    <ligand>
        <name>[2Fe-2S] cluster</name>
        <dbReference type="ChEBI" id="CHEBI:190135"/>
    </ligand>
</feature>
<dbReference type="CDD" id="cd03064">
    <property type="entry name" value="TRX_Fd_NuoE"/>
    <property type="match status" value="1"/>
</dbReference>
<keyword evidence="4 7" id="KW-0408">Iron</keyword>
<comment type="cofactor">
    <cofactor evidence="6">
        <name>[2Fe-2S] cluster</name>
        <dbReference type="ChEBI" id="CHEBI:190135"/>
    </cofactor>
</comment>
<proteinExistence type="inferred from homology"/>
<dbReference type="PIRSF" id="PIRSF000216">
    <property type="entry name" value="NADH_DH_24kDa"/>
    <property type="match status" value="1"/>
</dbReference>
<dbReference type="NCBIfam" id="NF005722">
    <property type="entry name" value="PRK07539.1-2"/>
    <property type="match status" value="1"/>
</dbReference>
<keyword evidence="8" id="KW-0560">Oxidoreductase</keyword>
<dbReference type="FunFam" id="3.40.30.10:FF:000015">
    <property type="entry name" value="NADH-quinone oxidoreductase subunit E"/>
    <property type="match status" value="1"/>
</dbReference>
<feature type="binding site" evidence="7">
    <location>
        <position position="85"/>
    </location>
    <ligand>
        <name>[2Fe-2S] cluster</name>
        <dbReference type="ChEBI" id="CHEBI:190135"/>
    </ligand>
</feature>
<keyword evidence="3 7" id="KW-0479">Metal-binding</keyword>
<organism evidence="8 9">
    <name type="scientific">Candidatus Nitrobium versatile</name>
    <dbReference type="NCBI Taxonomy" id="2884831"/>
    <lineage>
        <taxon>Bacteria</taxon>
        <taxon>Pseudomonadati</taxon>
        <taxon>Nitrospirota</taxon>
        <taxon>Nitrospiria</taxon>
        <taxon>Nitrospirales</taxon>
        <taxon>Nitrospiraceae</taxon>
        <taxon>Candidatus Nitrobium</taxon>
    </lineage>
</organism>
<evidence type="ECO:0000256" key="7">
    <source>
        <dbReference type="PIRSR" id="PIRSR000216-1"/>
    </source>
</evidence>
<dbReference type="AlphaFoldDB" id="A0A953JE81"/>
<dbReference type="Gene3D" id="3.40.30.10">
    <property type="entry name" value="Glutaredoxin"/>
    <property type="match status" value="1"/>
</dbReference>
<feature type="binding site" evidence="7">
    <location>
        <position position="125"/>
    </location>
    <ligand>
        <name>[2Fe-2S] cluster</name>
        <dbReference type="ChEBI" id="CHEBI:190135"/>
    </ligand>
</feature>
<dbReference type="NCBIfam" id="TIGR01958">
    <property type="entry name" value="nuoE_fam"/>
    <property type="match status" value="1"/>
</dbReference>
<evidence type="ECO:0000256" key="2">
    <source>
        <dbReference type="ARBA" id="ARBA00022714"/>
    </source>
</evidence>
<dbReference type="EC" id="1.6.5.11" evidence="8"/>
<gene>
    <name evidence="8" type="primary">nuoE</name>
    <name evidence="8" type="ORF">K8I29_15155</name>
</gene>
<name>A0A953JE81_9BACT</name>
<dbReference type="InterPro" id="IPR041921">
    <property type="entry name" value="NuoE_N"/>
</dbReference>
<protein>
    <submittedName>
        <fullName evidence="8">NADH-quinone oxidoreductase subunit NuoE</fullName>
        <ecNumber evidence="8">1.6.5.11</ecNumber>
    </submittedName>
</protein>
<comment type="caution">
    <text evidence="8">The sequence shown here is derived from an EMBL/GenBank/DDBJ whole genome shotgun (WGS) entry which is preliminary data.</text>
</comment>
<dbReference type="PANTHER" id="PTHR10371:SF3">
    <property type="entry name" value="NADH DEHYDROGENASE [UBIQUINONE] FLAVOPROTEIN 2, MITOCHONDRIAL"/>
    <property type="match status" value="1"/>
</dbReference>
<evidence type="ECO:0000256" key="1">
    <source>
        <dbReference type="ARBA" id="ARBA00010643"/>
    </source>
</evidence>
<evidence type="ECO:0000313" key="8">
    <source>
        <dbReference type="EMBL" id="MBZ0157535.1"/>
    </source>
</evidence>
<dbReference type="InterPro" id="IPR002023">
    <property type="entry name" value="NuoE-like"/>
</dbReference>
<dbReference type="InterPro" id="IPR036249">
    <property type="entry name" value="Thioredoxin-like_sf"/>
</dbReference>
<evidence type="ECO:0000256" key="3">
    <source>
        <dbReference type="ARBA" id="ARBA00022723"/>
    </source>
</evidence>
<feature type="binding site" evidence="7">
    <location>
        <position position="121"/>
    </location>
    <ligand>
        <name>[2Fe-2S] cluster</name>
        <dbReference type="ChEBI" id="CHEBI:190135"/>
    </ligand>
</feature>
<dbReference type="PROSITE" id="PS01099">
    <property type="entry name" value="COMPLEX1_24K"/>
    <property type="match status" value="1"/>
</dbReference>
<evidence type="ECO:0000313" key="9">
    <source>
        <dbReference type="Proteomes" id="UP000705867"/>
    </source>
</evidence>
<comment type="cofactor">
    <cofactor evidence="7">
        <name>[2Fe-2S] cluster</name>
        <dbReference type="ChEBI" id="CHEBI:190135"/>
    </cofactor>
    <text evidence="7">Binds 1 [2Fe-2S] cluster.</text>
</comment>
<evidence type="ECO:0000256" key="5">
    <source>
        <dbReference type="ARBA" id="ARBA00023014"/>
    </source>
</evidence>
<dbReference type="FunFam" id="1.10.10.1590:FF:000001">
    <property type="entry name" value="NADH-quinone oxidoreductase subunit E"/>
    <property type="match status" value="1"/>
</dbReference>
<dbReference type="Proteomes" id="UP000705867">
    <property type="component" value="Unassembled WGS sequence"/>
</dbReference>
<dbReference type="GO" id="GO:0003954">
    <property type="term" value="F:NADH dehydrogenase activity"/>
    <property type="evidence" value="ECO:0007669"/>
    <property type="project" value="TreeGrafter"/>
</dbReference>
<keyword evidence="2 7" id="KW-0001">2Fe-2S</keyword>
<comment type="similarity">
    <text evidence="1">Belongs to the complex I 24 kDa subunit family.</text>
</comment>
<dbReference type="InterPro" id="IPR042128">
    <property type="entry name" value="NuoE_dom"/>
</dbReference>
<dbReference type="GO" id="GO:0046872">
    <property type="term" value="F:metal ion binding"/>
    <property type="evidence" value="ECO:0007669"/>
    <property type="project" value="UniProtKB-KW"/>
</dbReference>
<accession>A0A953JE81</accession>
<dbReference type="SUPFAM" id="SSF52833">
    <property type="entry name" value="Thioredoxin-like"/>
    <property type="match status" value="1"/>
</dbReference>
<dbReference type="GO" id="GO:0051537">
    <property type="term" value="F:2 iron, 2 sulfur cluster binding"/>
    <property type="evidence" value="ECO:0007669"/>
    <property type="project" value="UniProtKB-KW"/>
</dbReference>
<reference evidence="8" key="2">
    <citation type="submission" date="2021-08" db="EMBL/GenBank/DDBJ databases">
        <authorList>
            <person name="Dalcin Martins P."/>
        </authorList>
    </citation>
    <scope>NUCLEOTIDE SEQUENCE</scope>
    <source>
        <strain evidence="8">MAG_39</strain>
    </source>
</reference>
<dbReference type="Pfam" id="PF01257">
    <property type="entry name" value="2Fe-2S_thioredx"/>
    <property type="match status" value="1"/>
</dbReference>
<sequence>MLSEEERQEIERELQHCDRKSAASVEALKIVQKHRGWVSDEGIRDVAEILGMTVDELDAVATFYNLIFRKPVGRHVILLCNTISCWVMGYEGILDHLSGLLGITWGETTADGMFTLLPVPCLGACDQAPAMMVDGELYGDLTPEGIDEILGRYRGEEGVWNVP</sequence>
<evidence type="ECO:0000256" key="4">
    <source>
        <dbReference type="ARBA" id="ARBA00023004"/>
    </source>
</evidence>